<keyword evidence="2" id="KW-1185">Reference proteome</keyword>
<organism evidence="1 2">
    <name type="scientific">Occultella gossypii</name>
    <dbReference type="NCBI Taxonomy" id="2800820"/>
    <lineage>
        <taxon>Bacteria</taxon>
        <taxon>Bacillati</taxon>
        <taxon>Actinomycetota</taxon>
        <taxon>Actinomycetes</taxon>
        <taxon>Micrococcales</taxon>
        <taxon>Ruaniaceae</taxon>
        <taxon>Occultella</taxon>
    </lineage>
</organism>
<evidence type="ECO:0000313" key="2">
    <source>
        <dbReference type="Proteomes" id="UP000826651"/>
    </source>
</evidence>
<evidence type="ECO:0000313" key="1">
    <source>
        <dbReference type="EMBL" id="MBZ2195634.1"/>
    </source>
</evidence>
<name>A0ABS7S5K7_9MICO</name>
<reference evidence="1 2" key="1">
    <citation type="submission" date="2021-04" db="EMBL/GenBank/DDBJ databases">
        <title>Ruania sp. nov., isolated from sandy soil of mangrove forest.</title>
        <authorList>
            <person name="Ge X."/>
            <person name="Huang R."/>
            <person name="Liu W."/>
        </authorList>
    </citation>
    <scope>NUCLEOTIDE SEQUENCE [LARGE SCALE GENOMIC DNA]</scope>
    <source>
        <strain evidence="1 2">N2-46</strain>
    </source>
</reference>
<dbReference type="Proteomes" id="UP000826651">
    <property type="component" value="Unassembled WGS sequence"/>
</dbReference>
<dbReference type="EMBL" id="JAGSHT010000005">
    <property type="protein sequence ID" value="MBZ2195634.1"/>
    <property type="molecule type" value="Genomic_DNA"/>
</dbReference>
<proteinExistence type="predicted"/>
<comment type="caution">
    <text evidence="1">The sequence shown here is derived from an EMBL/GenBank/DDBJ whole genome shotgun (WGS) entry which is preliminary data.</text>
</comment>
<sequence>MRSHEPGPEPDPDDIGVPTLRLDDPPELLAYLPFRLGFLPQESLVLLAIRAEPGGGPEIGVVARVDLADLSRPGLALGEHLLRQLAMDGAVAVFAAVYTESSWPAVLSGRGAAGAALAWWLAQSPLAHPTRTWLVGNRYYRCIECMSSHCCPPAGQPVDGLTNARIRASLVYQGESYVASRADLLPDLRCAATDRRTAAGAATRERRRRERLTGADLTHWRADMRARWRRLLGAATPGAERRATQEVLADIPAAEYGHLLAGLEDTQVRDAILLSVAAVTRIEDPADADSSRILEAVFTGDLMPDQAALAMAEAALVAVAAHAATARAAPALATLAWLAWWNGDGARADVLVTAALERDPLHRLARLLRHVVDRAVAPGWARREHSATA</sequence>
<accession>A0ABS7S5K7</accession>
<protein>
    <submittedName>
        <fullName evidence="1">DUF4192 domain-containing protein</fullName>
    </submittedName>
</protein>
<dbReference type="InterPro" id="IPR025447">
    <property type="entry name" value="DUF4192"/>
</dbReference>
<dbReference type="Pfam" id="PF13830">
    <property type="entry name" value="DUF4192"/>
    <property type="match status" value="1"/>
</dbReference>
<dbReference type="RefSeq" id="WP_223403754.1">
    <property type="nucleotide sequence ID" value="NZ_JAGSHT010000005.1"/>
</dbReference>
<gene>
    <name evidence="1" type="ORF">KCQ71_05675</name>
</gene>